<comment type="caution">
    <text evidence="1">The sequence shown here is derived from an EMBL/GenBank/DDBJ whole genome shotgun (WGS) entry which is preliminary data.</text>
</comment>
<dbReference type="PANTHER" id="PTHR36849">
    <property type="entry name" value="CYTOPLASMIC PROTEIN-RELATED"/>
    <property type="match status" value="1"/>
</dbReference>
<dbReference type="InterPro" id="IPR052552">
    <property type="entry name" value="YeaO-like"/>
</dbReference>
<dbReference type="AlphaFoldDB" id="A0A6A8DDJ1"/>
<reference evidence="1" key="1">
    <citation type="submission" date="2019-11" db="EMBL/GenBank/DDBJ databases">
        <authorList>
            <person name="Li J."/>
        </authorList>
    </citation>
    <scope>NUCLEOTIDE SEQUENCE</scope>
    <source>
        <strain evidence="1">B6B</strain>
    </source>
</reference>
<gene>
    <name evidence="1" type="ORF">GH741_11525</name>
</gene>
<proteinExistence type="predicted"/>
<dbReference type="OrthoDB" id="9790745at2"/>
<dbReference type="Proteomes" id="UP000799092">
    <property type="component" value="Unassembled WGS sequence"/>
</dbReference>
<evidence type="ECO:0000313" key="1">
    <source>
        <dbReference type="EMBL" id="MRH43310.1"/>
    </source>
</evidence>
<dbReference type="EMBL" id="WJNG01000008">
    <property type="protein sequence ID" value="MRH43310.1"/>
    <property type="molecule type" value="Genomic_DNA"/>
</dbReference>
<organism evidence="1 2">
    <name type="scientific">Aquibacillus halophilus</name>
    <dbReference type="NCBI Taxonomy" id="930132"/>
    <lineage>
        <taxon>Bacteria</taxon>
        <taxon>Bacillati</taxon>
        <taxon>Bacillota</taxon>
        <taxon>Bacilli</taxon>
        <taxon>Bacillales</taxon>
        <taxon>Bacillaceae</taxon>
        <taxon>Aquibacillus</taxon>
    </lineage>
</organism>
<dbReference type="RefSeq" id="WP_153736940.1">
    <property type="nucleotide sequence ID" value="NZ_WJNG01000008.1"/>
</dbReference>
<evidence type="ECO:0000313" key="2">
    <source>
        <dbReference type="Proteomes" id="UP000799092"/>
    </source>
</evidence>
<sequence>MPVQLKRIYEDDNKQDGVRVLVDRIWPRGVAKEDAKLDYWMKEIGPSNELREWFGHDPEKYNQFKKKYKQELEDGDQQEELEKLKDLTKKHNKNLTLLFSAKDEKNNQARVLKEILDRQQL</sequence>
<dbReference type="PANTHER" id="PTHR36849:SF1">
    <property type="entry name" value="CYTOPLASMIC PROTEIN"/>
    <property type="match status" value="1"/>
</dbReference>
<dbReference type="Pfam" id="PF22752">
    <property type="entry name" value="DUF488-N3i"/>
    <property type="match status" value="1"/>
</dbReference>
<name>A0A6A8DDJ1_9BACI</name>
<accession>A0A6A8DDJ1</accession>
<protein>
    <submittedName>
        <fullName evidence="1">DUF488 family protein</fullName>
    </submittedName>
</protein>
<keyword evidence="2" id="KW-1185">Reference proteome</keyword>